<comment type="caution">
    <text evidence="2">The sequence shown here is derived from an EMBL/GenBank/DDBJ whole genome shotgun (WGS) entry which is preliminary data.</text>
</comment>
<dbReference type="Proteomes" id="UP000265520">
    <property type="component" value="Unassembled WGS sequence"/>
</dbReference>
<dbReference type="EMBL" id="LXQA011167388">
    <property type="protein sequence ID" value="MCI87495.1"/>
    <property type="molecule type" value="Genomic_DNA"/>
</dbReference>
<feature type="non-terminal residue" evidence="2">
    <location>
        <position position="61"/>
    </location>
</feature>
<reference evidence="2 3" key="1">
    <citation type="journal article" date="2018" name="Front. Plant Sci.">
        <title>Red Clover (Trifolium pratense) and Zigzag Clover (T. medium) - A Picture of Genomic Similarities and Differences.</title>
        <authorList>
            <person name="Dluhosova J."/>
            <person name="Istvanek J."/>
            <person name="Nedelnik J."/>
            <person name="Repkova J."/>
        </authorList>
    </citation>
    <scope>NUCLEOTIDE SEQUENCE [LARGE SCALE GENOMIC DNA]</scope>
    <source>
        <strain evidence="3">cv. 10/8</strain>
        <tissue evidence="2">Leaf</tissue>
    </source>
</reference>
<evidence type="ECO:0000313" key="2">
    <source>
        <dbReference type="EMBL" id="MCI87495.1"/>
    </source>
</evidence>
<name>A0A392VKZ2_9FABA</name>
<accession>A0A392VKZ2</accession>
<feature type="region of interest" description="Disordered" evidence="1">
    <location>
        <begin position="1"/>
        <end position="61"/>
    </location>
</feature>
<evidence type="ECO:0000256" key="1">
    <source>
        <dbReference type="SAM" id="MobiDB-lite"/>
    </source>
</evidence>
<keyword evidence="3" id="KW-1185">Reference proteome</keyword>
<evidence type="ECO:0000313" key="3">
    <source>
        <dbReference type="Proteomes" id="UP000265520"/>
    </source>
</evidence>
<organism evidence="2 3">
    <name type="scientific">Trifolium medium</name>
    <dbReference type="NCBI Taxonomy" id="97028"/>
    <lineage>
        <taxon>Eukaryota</taxon>
        <taxon>Viridiplantae</taxon>
        <taxon>Streptophyta</taxon>
        <taxon>Embryophyta</taxon>
        <taxon>Tracheophyta</taxon>
        <taxon>Spermatophyta</taxon>
        <taxon>Magnoliopsida</taxon>
        <taxon>eudicotyledons</taxon>
        <taxon>Gunneridae</taxon>
        <taxon>Pentapetalae</taxon>
        <taxon>rosids</taxon>
        <taxon>fabids</taxon>
        <taxon>Fabales</taxon>
        <taxon>Fabaceae</taxon>
        <taxon>Papilionoideae</taxon>
        <taxon>50 kb inversion clade</taxon>
        <taxon>NPAAA clade</taxon>
        <taxon>Hologalegina</taxon>
        <taxon>IRL clade</taxon>
        <taxon>Trifolieae</taxon>
        <taxon>Trifolium</taxon>
    </lineage>
</organism>
<sequence length="61" mass="6529">MSGDTVVNSQEDESVKTVTEEIEEGASSGKQTGTRDNAVDVDTMSSVERTLKKTPEPSIAR</sequence>
<protein>
    <submittedName>
        <fullName evidence="2">Uncharacterized protein</fullName>
    </submittedName>
</protein>
<dbReference type="AlphaFoldDB" id="A0A392VKZ2"/>
<proteinExistence type="predicted"/>